<proteinExistence type="predicted"/>
<dbReference type="Pfam" id="PF07228">
    <property type="entry name" value="SpoIIE"/>
    <property type="match status" value="1"/>
</dbReference>
<dbReference type="RefSeq" id="WP_338391830.1">
    <property type="nucleotide sequence ID" value="NZ_AP025314.1"/>
</dbReference>
<gene>
    <name evidence="6" type="ORF">FUAX_26920</name>
</gene>
<dbReference type="Gene3D" id="3.60.40.10">
    <property type="entry name" value="PPM-type phosphatase domain"/>
    <property type="match status" value="1"/>
</dbReference>
<keyword evidence="2" id="KW-0812">Transmembrane</keyword>
<evidence type="ECO:0000256" key="2">
    <source>
        <dbReference type="SAM" id="Phobius"/>
    </source>
</evidence>
<dbReference type="InterPro" id="IPR011123">
    <property type="entry name" value="Y_Y_Y"/>
</dbReference>
<dbReference type="InterPro" id="IPR011110">
    <property type="entry name" value="Reg_prop"/>
</dbReference>
<evidence type="ECO:0000259" key="4">
    <source>
        <dbReference type="Pfam" id="PF07228"/>
    </source>
</evidence>
<name>A0AAU9DCW3_9BACT</name>
<evidence type="ECO:0000256" key="1">
    <source>
        <dbReference type="ARBA" id="ARBA00022801"/>
    </source>
</evidence>
<dbReference type="SUPFAM" id="SSF63829">
    <property type="entry name" value="Calcium-dependent phosphotriesterase"/>
    <property type="match status" value="1"/>
</dbReference>
<dbReference type="AlphaFoldDB" id="A0AAU9DCW3"/>
<keyword evidence="1" id="KW-0378">Hydrolase</keyword>
<keyword evidence="2" id="KW-0472">Membrane</keyword>
<sequence>MLYTGLKYYCVSILLLALTLSHTDISAQPHRPFVFFDAEKGEGGRINTSLAQGPNGMIFIVNSDGLVRYAGSYWEQYLPNSDNRTISEVTVTGSGKAFVAGTNIFGYVEIHNGKKRFVSLIEHFSEDGDTLPGLFFGLCSLGNKIFVIHGDTVLVWDDLSQKATKHTMRAPFDIMNVDGRIWITDIMSGLFELKAGHLRLLSRNRNFFLRQTPVTAMPFGDGKVLTCNRRGEMFKISLAPFRHEPFEFDFKDQLKSSSITGGLSLRNGNFLLLTEDEGVFHFSPKGNLIEKIDKDDGLNGNAFNDALQDREGNVWLATYRGIMMWEIESPIGIIGRESGLEGAIYDMAKYRDKIYLATSEGLLKNKKNTSQRLKFEKQEYPGTVCFGLKTTPEGLIIGALDTWVLDNEDSKPRHLSDYKYIYFDHYSWKGRDYVICAGPRRLAILRLENGKWQKHWESNYLHYEFDGAKAFPKGDHVNFWLSAKGKVFSAEWRGKDQLKPDFRVASPGVTMDLPKGRAKIIKNNEFLEVFVNESLYRFYPEIKKFRKSGLGISGLKDLSILNGDSTFYWNKKDGQYKIFDDLGHPAGIFSGIDWGRYPVGELNNWLQLSEKRLLVSGQTGLLLMDGFSHQNTEQDSTLSLHIAHVYPHEDTLYLNGIDQQKHVFPYSQNSIAFDYSAPTYHLHDKVSYYCKLEGFDESWVNRGNAHRIEYMNLFEGKYTFQVMAVDAIGRVSPVQSFSFGIDPPYFRTGWAYLVYGISFLALILGSVKWYNHRLMRDNERLELMVSRRTFQLEKKRKILESQKYDLAEKSDALEKANKRIVAGNKEIRESLTYASYLQKAFIPDIKRLRDSFADAFVLHLPKQQVSGDFYWLAKEGGKHFLAVLDCTGHGVPGAFMSIIGNNLLEEIIRVNGETSVDNILSELDRRLKEKFALNDKTFEDGMEIGLCRWDPEINELRYAGARIKLSYFADGELQVLKGDRRSIGERHRGHEVFTEHVLKIDKPTSLYLYTDGFRDQFGGPRSKKFLDKRLRKVLSEIQDLPMEEQENTLMRTFIDWKQEESQVDDVLVLGFQLVPQEVIVPEKTAPTTSATLS</sequence>
<dbReference type="Gene3D" id="2.60.40.10">
    <property type="entry name" value="Immunoglobulins"/>
    <property type="match status" value="1"/>
</dbReference>
<reference evidence="6 7" key="1">
    <citation type="submission" date="2021-12" db="EMBL/GenBank/DDBJ databases">
        <title>Genome sequencing of bacteria with rrn-lacking chromosome and rrn-plasmid.</title>
        <authorList>
            <person name="Anda M."/>
            <person name="Iwasaki W."/>
        </authorList>
    </citation>
    <scope>NUCLEOTIDE SEQUENCE [LARGE SCALE GENOMIC DNA]</scope>
    <source>
        <strain evidence="6 7">DSM 100852</strain>
    </source>
</reference>
<dbReference type="Gene3D" id="2.130.10.10">
    <property type="entry name" value="YVTN repeat-like/Quinoprotein amine dehydrogenase"/>
    <property type="match status" value="1"/>
</dbReference>
<dbReference type="Proteomes" id="UP001348817">
    <property type="component" value="Chromosome"/>
</dbReference>
<dbReference type="InterPro" id="IPR052016">
    <property type="entry name" value="Bact_Sigma-Reg"/>
</dbReference>
<dbReference type="InterPro" id="IPR001932">
    <property type="entry name" value="PPM-type_phosphatase-like_dom"/>
</dbReference>
<evidence type="ECO:0008006" key="8">
    <source>
        <dbReference type="Google" id="ProtNLM"/>
    </source>
</evidence>
<dbReference type="PANTHER" id="PTHR43156">
    <property type="entry name" value="STAGE II SPORULATION PROTEIN E-RELATED"/>
    <property type="match status" value="1"/>
</dbReference>
<dbReference type="KEGG" id="fax:FUAX_26920"/>
<dbReference type="Pfam" id="PF07494">
    <property type="entry name" value="Reg_prop"/>
    <property type="match status" value="1"/>
</dbReference>
<organism evidence="6 7">
    <name type="scientific">Fulvitalea axinellae</name>
    <dbReference type="NCBI Taxonomy" id="1182444"/>
    <lineage>
        <taxon>Bacteria</taxon>
        <taxon>Pseudomonadati</taxon>
        <taxon>Bacteroidota</taxon>
        <taxon>Cytophagia</taxon>
        <taxon>Cytophagales</taxon>
        <taxon>Persicobacteraceae</taxon>
        <taxon>Fulvitalea</taxon>
    </lineage>
</organism>
<dbReference type="InterPro" id="IPR015943">
    <property type="entry name" value="WD40/YVTN_repeat-like_dom_sf"/>
</dbReference>
<feature type="chain" id="PRO_5043549510" description="PPM-type phosphatase domain-containing protein" evidence="3">
    <location>
        <begin position="28"/>
        <end position="1093"/>
    </location>
</feature>
<protein>
    <recommendedName>
        <fullName evidence="8">PPM-type phosphatase domain-containing protein</fullName>
    </recommendedName>
</protein>
<feature type="transmembrane region" description="Helical" evidence="2">
    <location>
        <begin position="750"/>
        <end position="770"/>
    </location>
</feature>
<feature type="signal peptide" evidence="3">
    <location>
        <begin position="1"/>
        <end position="27"/>
    </location>
</feature>
<evidence type="ECO:0000313" key="6">
    <source>
        <dbReference type="EMBL" id="BDD10260.1"/>
    </source>
</evidence>
<dbReference type="SUPFAM" id="SSF101898">
    <property type="entry name" value="NHL repeat"/>
    <property type="match status" value="1"/>
</dbReference>
<dbReference type="Pfam" id="PF07495">
    <property type="entry name" value="Y_Y_Y"/>
    <property type="match status" value="1"/>
</dbReference>
<keyword evidence="2" id="KW-1133">Transmembrane helix</keyword>
<accession>A0AAU9DCW3</accession>
<dbReference type="EMBL" id="AP025314">
    <property type="protein sequence ID" value="BDD10260.1"/>
    <property type="molecule type" value="Genomic_DNA"/>
</dbReference>
<dbReference type="InterPro" id="IPR013783">
    <property type="entry name" value="Ig-like_fold"/>
</dbReference>
<dbReference type="GO" id="GO:0016791">
    <property type="term" value="F:phosphatase activity"/>
    <property type="evidence" value="ECO:0007669"/>
    <property type="project" value="TreeGrafter"/>
</dbReference>
<evidence type="ECO:0000313" key="7">
    <source>
        <dbReference type="Proteomes" id="UP001348817"/>
    </source>
</evidence>
<dbReference type="PANTHER" id="PTHR43156:SF9">
    <property type="entry name" value="HAMP DOMAIN-CONTAINING PROTEIN"/>
    <property type="match status" value="1"/>
</dbReference>
<feature type="domain" description="Two component regulator three Y" evidence="5">
    <location>
        <begin position="683"/>
        <end position="734"/>
    </location>
</feature>
<keyword evidence="3" id="KW-0732">Signal</keyword>
<keyword evidence="7" id="KW-1185">Reference proteome</keyword>
<evidence type="ECO:0000259" key="5">
    <source>
        <dbReference type="Pfam" id="PF07495"/>
    </source>
</evidence>
<dbReference type="InterPro" id="IPR036457">
    <property type="entry name" value="PPM-type-like_dom_sf"/>
</dbReference>
<feature type="domain" description="PPM-type phosphatase" evidence="4">
    <location>
        <begin position="876"/>
        <end position="1071"/>
    </location>
</feature>
<evidence type="ECO:0000256" key="3">
    <source>
        <dbReference type="SAM" id="SignalP"/>
    </source>
</evidence>